<organism evidence="2 3">
    <name type="scientific">Paludifilum halophilum</name>
    <dbReference type="NCBI Taxonomy" id="1642702"/>
    <lineage>
        <taxon>Bacteria</taxon>
        <taxon>Bacillati</taxon>
        <taxon>Bacillota</taxon>
        <taxon>Bacilli</taxon>
        <taxon>Bacillales</taxon>
        <taxon>Thermoactinomycetaceae</taxon>
        <taxon>Paludifilum</taxon>
    </lineage>
</organism>
<name>A0A235B9I3_9BACL</name>
<feature type="transmembrane region" description="Helical" evidence="1">
    <location>
        <begin position="25"/>
        <end position="41"/>
    </location>
</feature>
<reference evidence="2 3" key="1">
    <citation type="submission" date="2017-07" db="EMBL/GenBank/DDBJ databases">
        <title>The genome sequence of Paludifilum halophilum highlights mechanisms for microbial adaptation to high salt environemnts.</title>
        <authorList>
            <person name="Belbahri L."/>
        </authorList>
    </citation>
    <scope>NUCLEOTIDE SEQUENCE [LARGE SCALE GENOMIC DNA]</scope>
    <source>
        <strain evidence="2 3">DSM 102817</strain>
    </source>
</reference>
<comment type="caution">
    <text evidence="2">The sequence shown here is derived from an EMBL/GenBank/DDBJ whole genome shotgun (WGS) entry which is preliminary data.</text>
</comment>
<dbReference type="Proteomes" id="UP000215459">
    <property type="component" value="Unassembled WGS sequence"/>
</dbReference>
<evidence type="ECO:0000313" key="2">
    <source>
        <dbReference type="EMBL" id="OYD08973.1"/>
    </source>
</evidence>
<evidence type="ECO:0000313" key="3">
    <source>
        <dbReference type="Proteomes" id="UP000215459"/>
    </source>
</evidence>
<protein>
    <submittedName>
        <fullName evidence="2">Uncharacterized protein</fullName>
    </submittedName>
</protein>
<proteinExistence type="predicted"/>
<accession>A0A235B9I3</accession>
<sequence>MSENRQKPDASKQKEMIVEWNHLPYARRGYHGVFMLLLLIFRRRGLWYRMKGDFVSGNEPLMIPM</sequence>
<dbReference type="EMBL" id="NOWF01000002">
    <property type="protein sequence ID" value="OYD08973.1"/>
    <property type="molecule type" value="Genomic_DNA"/>
</dbReference>
<dbReference type="AlphaFoldDB" id="A0A235B9I3"/>
<keyword evidence="1" id="KW-0472">Membrane</keyword>
<keyword evidence="1" id="KW-0812">Transmembrane</keyword>
<keyword evidence="3" id="KW-1185">Reference proteome</keyword>
<keyword evidence="1" id="KW-1133">Transmembrane helix</keyword>
<evidence type="ECO:0000256" key="1">
    <source>
        <dbReference type="SAM" id="Phobius"/>
    </source>
</evidence>
<gene>
    <name evidence="2" type="ORF">CHM34_04135</name>
</gene>